<dbReference type="PANTHER" id="PTHR30537">
    <property type="entry name" value="HTH-TYPE TRANSCRIPTIONAL REGULATOR"/>
    <property type="match status" value="1"/>
</dbReference>
<gene>
    <name evidence="6" type="ORF">GGR23_003597</name>
</gene>
<dbReference type="SUPFAM" id="SSF53850">
    <property type="entry name" value="Periplasmic binding protein-like II"/>
    <property type="match status" value="1"/>
</dbReference>
<feature type="domain" description="HTH lysR-type" evidence="5">
    <location>
        <begin position="9"/>
        <end position="66"/>
    </location>
</feature>
<dbReference type="InterPro" id="IPR036388">
    <property type="entry name" value="WH-like_DNA-bd_sf"/>
</dbReference>
<dbReference type="InterPro" id="IPR000847">
    <property type="entry name" value="LysR_HTH_N"/>
</dbReference>
<dbReference type="FunFam" id="1.10.10.10:FF:000001">
    <property type="entry name" value="LysR family transcriptional regulator"/>
    <property type="match status" value="1"/>
</dbReference>
<dbReference type="Gene3D" id="3.40.190.10">
    <property type="entry name" value="Periplasmic binding protein-like II"/>
    <property type="match status" value="2"/>
</dbReference>
<dbReference type="Proteomes" id="UP000528286">
    <property type="component" value="Unassembled WGS sequence"/>
</dbReference>
<protein>
    <submittedName>
        <fullName evidence="6">DNA-binding transcriptional LysR family regulator</fullName>
    </submittedName>
</protein>
<dbReference type="FunFam" id="3.40.190.10:FF:000017">
    <property type="entry name" value="Glycine cleavage system transcriptional activator"/>
    <property type="match status" value="1"/>
</dbReference>
<dbReference type="GO" id="GO:0006351">
    <property type="term" value="P:DNA-templated transcription"/>
    <property type="evidence" value="ECO:0007669"/>
    <property type="project" value="TreeGrafter"/>
</dbReference>
<dbReference type="Gene3D" id="1.10.10.10">
    <property type="entry name" value="Winged helix-like DNA-binding domain superfamily/Winged helix DNA-binding domain"/>
    <property type="match status" value="1"/>
</dbReference>
<dbReference type="Pfam" id="PF03466">
    <property type="entry name" value="LysR_substrate"/>
    <property type="match status" value="1"/>
</dbReference>
<name>A0A7W6NMH4_9HYPH</name>
<dbReference type="GO" id="GO:0003700">
    <property type="term" value="F:DNA-binding transcription factor activity"/>
    <property type="evidence" value="ECO:0007669"/>
    <property type="project" value="InterPro"/>
</dbReference>
<evidence type="ECO:0000313" key="7">
    <source>
        <dbReference type="Proteomes" id="UP000528286"/>
    </source>
</evidence>
<dbReference type="InterPro" id="IPR005119">
    <property type="entry name" value="LysR_subst-bd"/>
</dbReference>
<comment type="similarity">
    <text evidence="1">Belongs to the LysR transcriptional regulatory family.</text>
</comment>
<evidence type="ECO:0000256" key="3">
    <source>
        <dbReference type="ARBA" id="ARBA00023125"/>
    </source>
</evidence>
<accession>A0A7W6NMH4</accession>
<dbReference type="Pfam" id="PF00126">
    <property type="entry name" value="HTH_1"/>
    <property type="match status" value="1"/>
</dbReference>
<reference evidence="6 7" key="1">
    <citation type="submission" date="2020-08" db="EMBL/GenBank/DDBJ databases">
        <title>Genomic Encyclopedia of Type Strains, Phase IV (KMG-IV): sequencing the most valuable type-strain genomes for metagenomic binning, comparative biology and taxonomic classification.</title>
        <authorList>
            <person name="Goeker M."/>
        </authorList>
    </citation>
    <scope>NUCLEOTIDE SEQUENCE [LARGE SCALE GENOMIC DNA]</scope>
    <source>
        <strain evidence="6 7">DSM 29853</strain>
    </source>
</reference>
<dbReference type="GO" id="GO:0043565">
    <property type="term" value="F:sequence-specific DNA binding"/>
    <property type="evidence" value="ECO:0007669"/>
    <property type="project" value="TreeGrafter"/>
</dbReference>
<keyword evidence="4" id="KW-0804">Transcription</keyword>
<dbReference type="PRINTS" id="PR00039">
    <property type="entry name" value="HTHLYSR"/>
</dbReference>
<dbReference type="AlphaFoldDB" id="A0A7W6NMH4"/>
<evidence type="ECO:0000256" key="2">
    <source>
        <dbReference type="ARBA" id="ARBA00023015"/>
    </source>
</evidence>
<comment type="caution">
    <text evidence="6">The sequence shown here is derived from an EMBL/GenBank/DDBJ whole genome shotgun (WGS) entry which is preliminary data.</text>
</comment>
<dbReference type="SUPFAM" id="SSF46785">
    <property type="entry name" value="Winged helix' DNA-binding domain"/>
    <property type="match status" value="1"/>
</dbReference>
<proteinExistence type="inferred from homology"/>
<dbReference type="InterPro" id="IPR036390">
    <property type="entry name" value="WH_DNA-bd_sf"/>
</dbReference>
<evidence type="ECO:0000256" key="4">
    <source>
        <dbReference type="ARBA" id="ARBA00023163"/>
    </source>
</evidence>
<dbReference type="EMBL" id="JACIEZ010000009">
    <property type="protein sequence ID" value="MBB4066382.1"/>
    <property type="molecule type" value="Genomic_DNA"/>
</dbReference>
<evidence type="ECO:0000313" key="6">
    <source>
        <dbReference type="EMBL" id="MBB4066382.1"/>
    </source>
</evidence>
<organism evidence="6 7">
    <name type="scientific">Gellertiella hungarica</name>
    <dbReference type="NCBI Taxonomy" id="1572859"/>
    <lineage>
        <taxon>Bacteria</taxon>
        <taxon>Pseudomonadati</taxon>
        <taxon>Pseudomonadota</taxon>
        <taxon>Alphaproteobacteria</taxon>
        <taxon>Hyphomicrobiales</taxon>
        <taxon>Rhizobiaceae</taxon>
        <taxon>Gellertiella</taxon>
    </lineage>
</organism>
<dbReference type="PANTHER" id="PTHR30537:SF26">
    <property type="entry name" value="GLYCINE CLEAVAGE SYSTEM TRANSCRIPTIONAL ACTIVATOR"/>
    <property type="match status" value="1"/>
</dbReference>
<keyword evidence="2" id="KW-0805">Transcription regulation</keyword>
<keyword evidence="7" id="KW-1185">Reference proteome</keyword>
<sequence>MVAPRRFLPSTSLLAAFEAAARTGSITTAAKELDLTQSAVSRQIKALEEQLGVTLFVREKQTIRLTLAGDSYAREIREALRRISSASLNLKANPLGGTLNLAILPTFGTRWLAPRLGRFLRLHPGITINLVTRLSPFDFRLDLIDAAIHFGLGHWPGADLTFLMKEETVPACSPDFLSRQPITGPEDLLDAPLLHLATRPDAWEKWFASQGIKAEGVHGMLFDQFATAAQAATAGLGVGLLPRFLIREELERGDLVTVGPAMESAERYFLAVPFERAAYPPLVAFRNWITEEARASAEQADSPLAKGAHLSA</sequence>
<dbReference type="InterPro" id="IPR058163">
    <property type="entry name" value="LysR-type_TF_proteobact-type"/>
</dbReference>
<dbReference type="PROSITE" id="PS50931">
    <property type="entry name" value="HTH_LYSR"/>
    <property type="match status" value="1"/>
</dbReference>
<evidence type="ECO:0000256" key="1">
    <source>
        <dbReference type="ARBA" id="ARBA00009437"/>
    </source>
</evidence>
<keyword evidence="3 6" id="KW-0238">DNA-binding</keyword>
<evidence type="ECO:0000259" key="5">
    <source>
        <dbReference type="PROSITE" id="PS50931"/>
    </source>
</evidence>